<dbReference type="RefSeq" id="WP_143062440.1">
    <property type="nucleotide sequence ID" value="NZ_FNYE01000065.1"/>
</dbReference>
<reference evidence="2" key="1">
    <citation type="submission" date="2016-10" db="EMBL/GenBank/DDBJ databases">
        <authorList>
            <person name="Varghese N."/>
            <person name="Submissions S."/>
        </authorList>
    </citation>
    <scope>NUCLEOTIDE SEQUENCE [LARGE SCALE GENOMIC DNA]</scope>
    <source>
        <strain evidence="2">LMG 26031</strain>
    </source>
</reference>
<dbReference type="EMBL" id="FNYE01000065">
    <property type="protein sequence ID" value="SEK13246.1"/>
    <property type="molecule type" value="Genomic_DNA"/>
</dbReference>
<dbReference type="OrthoDB" id="8780213at2"/>
<evidence type="ECO:0000313" key="1">
    <source>
        <dbReference type="EMBL" id="SEK13246.1"/>
    </source>
</evidence>
<accession>A0A1H7EH17</accession>
<gene>
    <name evidence="1" type="ORF">SAMN05192539_106510</name>
</gene>
<organism evidence="1 2">
    <name type="scientific">Paraburkholderia diazotrophica</name>
    <dbReference type="NCBI Taxonomy" id="667676"/>
    <lineage>
        <taxon>Bacteria</taxon>
        <taxon>Pseudomonadati</taxon>
        <taxon>Pseudomonadota</taxon>
        <taxon>Betaproteobacteria</taxon>
        <taxon>Burkholderiales</taxon>
        <taxon>Burkholderiaceae</taxon>
        <taxon>Paraburkholderia</taxon>
    </lineage>
</organism>
<proteinExistence type="predicted"/>
<dbReference type="AlphaFoldDB" id="A0A1H7EH17"/>
<sequence length="214" mass="22944">MLGNPVVKAFTRKSLSVFLAIIAGVAQSAVPTGWYIFRGVTAGIIDGSGWTNARSEDGKFSIRMPGLYSDRTVWSTPTREAPATSAESIVARSQDGVTISATRIQYNAPTAARMLFEKHQVEPLANAESFRHSVRVLDFEAVDDIRYDSKSGVVVIERRILDGSELFLLVAIGSSNAQTEDTVSTAFESLKIEDSSPVVVGLPPAAALPIPSNS</sequence>
<dbReference type="Proteomes" id="UP000198866">
    <property type="component" value="Unassembled WGS sequence"/>
</dbReference>
<protein>
    <submittedName>
        <fullName evidence="1">Uncharacterized protein</fullName>
    </submittedName>
</protein>
<keyword evidence="2" id="KW-1185">Reference proteome</keyword>
<name>A0A1H7EH17_9BURK</name>
<evidence type="ECO:0000313" key="2">
    <source>
        <dbReference type="Proteomes" id="UP000198866"/>
    </source>
</evidence>